<evidence type="ECO:0000313" key="5">
    <source>
        <dbReference type="Proteomes" id="UP000249065"/>
    </source>
</evidence>
<organism evidence="4 5">
    <name type="scientific">Roseicella frigidaeris</name>
    <dbReference type="NCBI Taxonomy" id="2230885"/>
    <lineage>
        <taxon>Bacteria</taxon>
        <taxon>Pseudomonadati</taxon>
        <taxon>Pseudomonadota</taxon>
        <taxon>Alphaproteobacteria</taxon>
        <taxon>Acetobacterales</taxon>
        <taxon>Roseomonadaceae</taxon>
        <taxon>Roseicella</taxon>
    </lineage>
</organism>
<dbReference type="OrthoDB" id="9801602at2"/>
<proteinExistence type="predicted"/>
<feature type="modified residue" description="4-aspartylphosphate" evidence="2">
    <location>
        <position position="54"/>
    </location>
</feature>
<dbReference type="SUPFAM" id="SSF52172">
    <property type="entry name" value="CheY-like"/>
    <property type="match status" value="1"/>
</dbReference>
<protein>
    <recommendedName>
        <fullName evidence="3">Response regulatory domain-containing protein</fullName>
    </recommendedName>
</protein>
<evidence type="ECO:0000256" key="1">
    <source>
        <dbReference type="ARBA" id="ARBA00022553"/>
    </source>
</evidence>
<evidence type="ECO:0000313" key="4">
    <source>
        <dbReference type="EMBL" id="RAI59933.1"/>
    </source>
</evidence>
<feature type="domain" description="Response regulatory" evidence="3">
    <location>
        <begin position="5"/>
        <end position="119"/>
    </location>
</feature>
<sequence>MTATRVLIVDDNEAARRLMRIACEANGAEVEDCMDAVGAAAALAAGHFDLILVDCHLPMTDGRDLARQLREGGYTGRVVAATADALLPLTEPESLADFDAVLIKPIPLARIEAELTRLSPA</sequence>
<dbReference type="GO" id="GO:0000160">
    <property type="term" value="P:phosphorelay signal transduction system"/>
    <property type="evidence" value="ECO:0007669"/>
    <property type="project" value="InterPro"/>
</dbReference>
<evidence type="ECO:0000259" key="3">
    <source>
        <dbReference type="PROSITE" id="PS50110"/>
    </source>
</evidence>
<dbReference type="PROSITE" id="PS50110">
    <property type="entry name" value="RESPONSE_REGULATORY"/>
    <property type="match status" value="1"/>
</dbReference>
<dbReference type="InterPro" id="IPR050595">
    <property type="entry name" value="Bact_response_regulator"/>
</dbReference>
<dbReference type="PANTHER" id="PTHR44591:SF3">
    <property type="entry name" value="RESPONSE REGULATORY DOMAIN-CONTAINING PROTEIN"/>
    <property type="match status" value="1"/>
</dbReference>
<dbReference type="RefSeq" id="WP_111468964.1">
    <property type="nucleotide sequence ID" value="NZ_QLIX01000003.1"/>
</dbReference>
<dbReference type="AlphaFoldDB" id="A0A327MD08"/>
<reference evidence="5" key="1">
    <citation type="submission" date="2018-06" db="EMBL/GenBank/DDBJ databases">
        <authorList>
            <person name="Khan S.A."/>
        </authorList>
    </citation>
    <scope>NUCLEOTIDE SEQUENCE [LARGE SCALE GENOMIC DNA]</scope>
    <source>
        <strain evidence="5">DB-1506</strain>
    </source>
</reference>
<comment type="caution">
    <text evidence="4">The sequence shown here is derived from an EMBL/GenBank/DDBJ whole genome shotgun (WGS) entry which is preliminary data.</text>
</comment>
<accession>A0A327MD08</accession>
<dbReference type="PANTHER" id="PTHR44591">
    <property type="entry name" value="STRESS RESPONSE REGULATOR PROTEIN 1"/>
    <property type="match status" value="1"/>
</dbReference>
<gene>
    <name evidence="4" type="ORF">DOO78_06730</name>
</gene>
<name>A0A327MD08_9PROT</name>
<evidence type="ECO:0000256" key="2">
    <source>
        <dbReference type="PROSITE-ProRule" id="PRU00169"/>
    </source>
</evidence>
<dbReference type="Pfam" id="PF00072">
    <property type="entry name" value="Response_reg"/>
    <property type="match status" value="1"/>
</dbReference>
<keyword evidence="5" id="KW-1185">Reference proteome</keyword>
<dbReference type="Proteomes" id="UP000249065">
    <property type="component" value="Unassembled WGS sequence"/>
</dbReference>
<dbReference type="EMBL" id="QLIX01000003">
    <property type="protein sequence ID" value="RAI59933.1"/>
    <property type="molecule type" value="Genomic_DNA"/>
</dbReference>
<dbReference type="SMART" id="SM00448">
    <property type="entry name" value="REC"/>
    <property type="match status" value="1"/>
</dbReference>
<dbReference type="InterPro" id="IPR001789">
    <property type="entry name" value="Sig_transdc_resp-reg_receiver"/>
</dbReference>
<dbReference type="InterPro" id="IPR011006">
    <property type="entry name" value="CheY-like_superfamily"/>
</dbReference>
<dbReference type="Gene3D" id="3.40.50.2300">
    <property type="match status" value="1"/>
</dbReference>
<keyword evidence="1 2" id="KW-0597">Phosphoprotein</keyword>